<dbReference type="PANTHER" id="PTHR24305:SF156">
    <property type="entry name" value="P450, PUTATIVE (EUROFUNG)-RELATED"/>
    <property type="match status" value="1"/>
</dbReference>
<keyword evidence="5" id="KW-0560">Oxidoreductase</keyword>
<evidence type="ECO:0000313" key="7">
    <source>
        <dbReference type="EMBL" id="KAL1866896.1"/>
    </source>
</evidence>
<dbReference type="PRINTS" id="PR00463">
    <property type="entry name" value="EP450I"/>
</dbReference>
<keyword evidence="6" id="KW-0472">Membrane</keyword>
<evidence type="ECO:0000256" key="4">
    <source>
        <dbReference type="ARBA" id="ARBA00023004"/>
    </source>
</evidence>
<dbReference type="InterPro" id="IPR002401">
    <property type="entry name" value="Cyt_P450_E_grp-I"/>
</dbReference>
<dbReference type="InterPro" id="IPR036396">
    <property type="entry name" value="Cyt_P450_sf"/>
</dbReference>
<dbReference type="InterPro" id="IPR001128">
    <property type="entry name" value="Cyt_P450"/>
</dbReference>
<evidence type="ECO:0000256" key="5">
    <source>
        <dbReference type="RuleBase" id="RU000461"/>
    </source>
</evidence>
<evidence type="ECO:0008006" key="9">
    <source>
        <dbReference type="Google" id="ProtNLM"/>
    </source>
</evidence>
<protein>
    <recommendedName>
        <fullName evidence="9">Cytochrome P450</fullName>
    </recommendedName>
</protein>
<keyword evidence="3 5" id="KW-0479">Metal-binding</keyword>
<dbReference type="PROSITE" id="PS00086">
    <property type="entry name" value="CYTOCHROME_P450"/>
    <property type="match status" value="1"/>
</dbReference>
<name>A0ABR3WT91_9PEZI</name>
<feature type="transmembrane region" description="Helical" evidence="6">
    <location>
        <begin position="45"/>
        <end position="62"/>
    </location>
</feature>
<proteinExistence type="inferred from homology"/>
<dbReference type="Pfam" id="PF00067">
    <property type="entry name" value="p450"/>
    <property type="match status" value="1"/>
</dbReference>
<evidence type="ECO:0000256" key="3">
    <source>
        <dbReference type="ARBA" id="ARBA00022723"/>
    </source>
</evidence>
<dbReference type="EMBL" id="JAWRVE010000053">
    <property type="protein sequence ID" value="KAL1866896.1"/>
    <property type="molecule type" value="Genomic_DNA"/>
</dbReference>
<keyword evidence="6" id="KW-1133">Transmembrane helix</keyword>
<dbReference type="SUPFAM" id="SSF48264">
    <property type="entry name" value="Cytochrome P450"/>
    <property type="match status" value="1"/>
</dbReference>
<dbReference type="Gene3D" id="1.10.630.10">
    <property type="entry name" value="Cytochrome P450"/>
    <property type="match status" value="1"/>
</dbReference>
<dbReference type="PANTHER" id="PTHR24305">
    <property type="entry name" value="CYTOCHROME P450"/>
    <property type="match status" value="1"/>
</dbReference>
<gene>
    <name evidence="7" type="ORF">Daus18300_006599</name>
</gene>
<dbReference type="InterPro" id="IPR050121">
    <property type="entry name" value="Cytochrome_P450_monoxygenase"/>
</dbReference>
<keyword evidence="2 5" id="KW-0349">Heme</keyword>
<organism evidence="7 8">
    <name type="scientific">Diaporthe australafricana</name>
    <dbReference type="NCBI Taxonomy" id="127596"/>
    <lineage>
        <taxon>Eukaryota</taxon>
        <taxon>Fungi</taxon>
        <taxon>Dikarya</taxon>
        <taxon>Ascomycota</taxon>
        <taxon>Pezizomycotina</taxon>
        <taxon>Sordariomycetes</taxon>
        <taxon>Sordariomycetidae</taxon>
        <taxon>Diaporthales</taxon>
        <taxon>Diaporthaceae</taxon>
        <taxon>Diaporthe</taxon>
    </lineage>
</organism>
<dbReference type="InterPro" id="IPR017972">
    <property type="entry name" value="Cyt_P450_CS"/>
</dbReference>
<comment type="caution">
    <text evidence="7">The sequence shown here is derived from an EMBL/GenBank/DDBJ whole genome shotgun (WGS) entry which is preliminary data.</text>
</comment>
<reference evidence="7 8" key="1">
    <citation type="journal article" date="2024" name="IMA Fungus">
        <title>IMA Genome - F19 : A genome assembly and annotation guide to empower mycologists, including annotated draft genome sequences of Ceratocystis pirilliformis, Diaporthe australafricana, Fusarium ophioides, Paecilomyces lecythidis, and Sporothrix stenoceras.</title>
        <authorList>
            <person name="Aylward J."/>
            <person name="Wilson A.M."/>
            <person name="Visagie C.M."/>
            <person name="Spraker J."/>
            <person name="Barnes I."/>
            <person name="Buitendag C."/>
            <person name="Ceriani C."/>
            <person name="Del Mar Angel L."/>
            <person name="du Plessis D."/>
            <person name="Fuchs T."/>
            <person name="Gasser K."/>
            <person name="Kramer D."/>
            <person name="Li W."/>
            <person name="Munsamy K."/>
            <person name="Piso A."/>
            <person name="Price J.L."/>
            <person name="Sonnekus B."/>
            <person name="Thomas C."/>
            <person name="van der Nest A."/>
            <person name="van Dijk A."/>
            <person name="van Heerden A."/>
            <person name="van Vuuren N."/>
            <person name="Yilmaz N."/>
            <person name="Duong T.A."/>
            <person name="van der Merwe N.A."/>
            <person name="Wingfield M.J."/>
            <person name="Wingfield B.D."/>
        </authorList>
    </citation>
    <scope>NUCLEOTIDE SEQUENCE [LARGE SCALE GENOMIC DNA]</scope>
    <source>
        <strain evidence="7 8">CMW 18300</strain>
    </source>
</reference>
<evidence type="ECO:0000256" key="6">
    <source>
        <dbReference type="SAM" id="Phobius"/>
    </source>
</evidence>
<sequence>MEQQLQTLFSWVSPGSLGLLAVLTLSSVILYRLYLHPLRHIPGPLWGRASSLFLYAISYLGIEARVLRHYHQLYNTKVLRIAPNSVSVSDSAALAAIYVSGGGFQKDARYANFNLGDTKTIFSALDTEYRDVRAKAVAPLFSPGRLRAASEPGGVIHQCISDFVKQLESFRAAPVHESSQQSSSSSGGGPLRIDILDLCARLSLDVVTGYLLGEWYGGLTEHQHLTTKARRAAKLSINPFIFAIVGFSRFSLLPGWVFRALYGLYARAAFGESIKTCMARLDAFSQRLVGQAVDSKEAHAIPATTARDRNRDSYQARLLAAGVTPEEAVVQCEAIVFAGADSTSLKLATVLFHLVQNPARLERLRRELSREEDGEAGDPAAPYLRAVVKEGLRLGMANPTRQTRVVPERKEVGLRVGGVHVVPPGAVVGAAAYVLHHDPAVFPRPFEFRPERWLEPGMDEGLRRPDMERSLLMFGLGLRACIGKNLAQQQLHEAVKAVALSGVLEGARTVKERIELVEWFNAEIKGHVLEIEWP</sequence>
<comment type="similarity">
    <text evidence="5">Belongs to the cytochrome P450 family.</text>
</comment>
<dbReference type="Proteomes" id="UP001583177">
    <property type="component" value="Unassembled WGS sequence"/>
</dbReference>
<dbReference type="PRINTS" id="PR00385">
    <property type="entry name" value="P450"/>
</dbReference>
<evidence type="ECO:0000256" key="2">
    <source>
        <dbReference type="ARBA" id="ARBA00022617"/>
    </source>
</evidence>
<keyword evidence="8" id="KW-1185">Reference proteome</keyword>
<keyword evidence="4 5" id="KW-0408">Iron</keyword>
<comment type="cofactor">
    <cofactor evidence="1">
        <name>heme</name>
        <dbReference type="ChEBI" id="CHEBI:30413"/>
    </cofactor>
</comment>
<keyword evidence="6" id="KW-0812">Transmembrane</keyword>
<accession>A0ABR3WT91</accession>
<evidence type="ECO:0000313" key="8">
    <source>
        <dbReference type="Proteomes" id="UP001583177"/>
    </source>
</evidence>
<evidence type="ECO:0000256" key="1">
    <source>
        <dbReference type="ARBA" id="ARBA00001971"/>
    </source>
</evidence>
<feature type="transmembrane region" description="Helical" evidence="6">
    <location>
        <begin position="240"/>
        <end position="265"/>
    </location>
</feature>
<feature type="transmembrane region" description="Helical" evidence="6">
    <location>
        <begin position="12"/>
        <end position="33"/>
    </location>
</feature>
<dbReference type="CDD" id="cd11062">
    <property type="entry name" value="CYP58-like"/>
    <property type="match status" value="1"/>
</dbReference>
<keyword evidence="5" id="KW-0503">Monooxygenase</keyword>